<proteinExistence type="predicted"/>
<feature type="region of interest" description="Disordered" evidence="1">
    <location>
        <begin position="520"/>
        <end position="547"/>
    </location>
</feature>
<feature type="compositionally biased region" description="Basic and acidic residues" evidence="1">
    <location>
        <begin position="526"/>
        <end position="547"/>
    </location>
</feature>
<comment type="caution">
    <text evidence="2">The sequence shown here is derived from an EMBL/GenBank/DDBJ whole genome shotgun (WGS) entry which is preliminary data.</text>
</comment>
<reference evidence="2 3" key="1">
    <citation type="submission" date="2017-10" db="EMBL/GenBank/DDBJ databases">
        <title>Comparative genomics in systemic dimorphic fungi from Ajellomycetaceae.</title>
        <authorList>
            <person name="Munoz J.F."/>
            <person name="Mcewen J.G."/>
            <person name="Clay O.K."/>
            <person name="Cuomo C.A."/>
        </authorList>
    </citation>
    <scope>NUCLEOTIDE SEQUENCE [LARGE SCALE GENOMIC DNA]</scope>
    <source>
        <strain evidence="2 3">UAMH7299</strain>
    </source>
</reference>
<organism evidence="2 3">
    <name type="scientific">Polytolypa hystricis (strain UAMH7299)</name>
    <dbReference type="NCBI Taxonomy" id="1447883"/>
    <lineage>
        <taxon>Eukaryota</taxon>
        <taxon>Fungi</taxon>
        <taxon>Dikarya</taxon>
        <taxon>Ascomycota</taxon>
        <taxon>Pezizomycotina</taxon>
        <taxon>Eurotiomycetes</taxon>
        <taxon>Eurotiomycetidae</taxon>
        <taxon>Onygenales</taxon>
        <taxon>Onygenales incertae sedis</taxon>
        <taxon>Polytolypa</taxon>
    </lineage>
</organism>
<sequence>MASIKTDAELMTNFVAAKSVPTGSHFTTALDEHARPIVVSLSDDKVPKLQIIRLDPDGRQTLCNLGACFNLPQGAIIQTFDLIQDASQKIFLAFAYAKDEKSSTVVLAKPFSPTDIREGAKLPTVPGDATVGSVKRIFMSRMPSPSQSSAQYPLVFLAHANLDQSTSWGDDITQVLTLDLTTGWRITKSLSTPVNVAGIVDVAPAINYHGQGLFVLFKTTQGDSRMYGEFVKPDDQSPDPAAILQFATEVPCPKGTTSIETFKDSKQGSALLIGSPEGIYFLASDEAVVKTSTPKLISKDDRVHGCKHLRVAQGGENLGIWFTSNKDELGYIRTQVPQVTGSELPRPVPLLAEGEATSFAPVITSTPDNSDTPIWQMIVANDSFGNLTLLEQAVDQGLWRQRPFYCNDDASLYHVQSYSMTIKAFDSNGSPVKDGSIQLSSASAITGLVNGRAVTLTSAGDWHQTDNQGILNFIVPTETIASQALIISGLKDSKGDPLHIDNIVFDPANKPLSKLGSKLDSLRSGSDLKNEKTESGESLFDSKDMPSDQDLSHGLECLKTLHTAYKELPSDGSVVRQSYGPEGSGALATGIGDWASEAWNWVKRKFKQAKDWFVEQTGKIWKFVCNIAGQVYEFVLDCVEKVGEALSWVWSKLKVAWDKLVEYLGFIFSWVDILKTKDQVSALISAGFDLAGNKIGVAVTAVDQFFNGLLTKVDALEVKKDVEVSPKSGAGHKEHSTIEGVQHSTAFNWTAERMKNGGMQSSQAAKAENEPKEDAQKTWDDIFTPAINSVKDAFAKVGDDIKALWLKRDSISGSDFLKLIKDVLKAGIIAVQKVVVVVLQSLQKVLQLVVEYGNKSISIPIFSALYKWIAQHDLTAFDAISLIIAIPATIFTKLITGSRPPQIDNLDADLLEALVFGEKGGPKKVTPQMQLDFNTLTTSLTVSGTMVSTIVNLIKFFIALEKDGTGGVLKTITKGRFVEYLSIIIDMISALTSLPSDHSLPGLEERQWTSYLALIRGGTHILASFVPTKKGEEAKQKALLVLDLAITLVNFGLYQAIAAAEIEASKTWPDYDEAATAVGIEGSILNAMSGVGYFAAFMFEKDVEISGVGLAILEGATVGLAMVEGINWKIQYDKKKKCLLTPLNV</sequence>
<protein>
    <submittedName>
        <fullName evidence="2">Uncharacterized protein</fullName>
    </submittedName>
</protein>
<dbReference type="OrthoDB" id="3235083at2759"/>
<dbReference type="Proteomes" id="UP000224634">
    <property type="component" value="Unassembled WGS sequence"/>
</dbReference>
<dbReference type="AlphaFoldDB" id="A0A2B7Y664"/>
<keyword evidence="3" id="KW-1185">Reference proteome</keyword>
<evidence type="ECO:0000256" key="1">
    <source>
        <dbReference type="SAM" id="MobiDB-lite"/>
    </source>
</evidence>
<dbReference type="EMBL" id="PDNA01000074">
    <property type="protein sequence ID" value="PGH16368.1"/>
    <property type="molecule type" value="Genomic_DNA"/>
</dbReference>
<evidence type="ECO:0000313" key="3">
    <source>
        <dbReference type="Proteomes" id="UP000224634"/>
    </source>
</evidence>
<dbReference type="STRING" id="1447883.A0A2B7Y664"/>
<evidence type="ECO:0000313" key="2">
    <source>
        <dbReference type="EMBL" id="PGH16368.1"/>
    </source>
</evidence>
<accession>A0A2B7Y664</accession>
<name>A0A2B7Y664_POLH7</name>
<gene>
    <name evidence="2" type="ORF">AJ80_05218</name>
</gene>